<organism evidence="1 2">
    <name type="scientific">Myxococcus llanfairpwllgwyngyllgogerychwyrndrobwllllantysiliogogogochensis</name>
    <dbReference type="NCBI Taxonomy" id="2590453"/>
    <lineage>
        <taxon>Bacteria</taxon>
        <taxon>Pseudomonadati</taxon>
        <taxon>Myxococcota</taxon>
        <taxon>Myxococcia</taxon>
        <taxon>Myxococcales</taxon>
        <taxon>Cystobacterineae</taxon>
        <taxon>Myxococcaceae</taxon>
        <taxon>Myxococcus</taxon>
    </lineage>
</organism>
<comment type="caution">
    <text evidence="1">The sequence shown here is derived from an EMBL/GenBank/DDBJ whole genome shotgun (WGS) entry which is preliminary data.</text>
</comment>
<dbReference type="AlphaFoldDB" id="A0A540X4D7"/>
<protein>
    <submittedName>
        <fullName evidence="1">OmdA domain containing protein</fullName>
    </submittedName>
</protein>
<gene>
    <name evidence="1" type="ORF">FJV41_12740</name>
</gene>
<dbReference type="EMBL" id="VIFM01000040">
    <property type="protein sequence ID" value="TQF15574.1"/>
    <property type="molecule type" value="Genomic_DNA"/>
</dbReference>
<evidence type="ECO:0000313" key="1">
    <source>
        <dbReference type="EMBL" id="TQF15574.1"/>
    </source>
</evidence>
<name>A0A540X4D7_9BACT</name>
<dbReference type="Pfam" id="PF13376">
    <property type="entry name" value="OmdA"/>
    <property type="match status" value="1"/>
</dbReference>
<dbReference type="RefSeq" id="WP_141642728.1">
    <property type="nucleotide sequence ID" value="NZ_VIFM01000040.1"/>
</dbReference>
<evidence type="ECO:0000313" key="2">
    <source>
        <dbReference type="Proteomes" id="UP000315369"/>
    </source>
</evidence>
<dbReference type="OrthoDB" id="9796999at2"/>
<accession>A0A540X4D7</accession>
<sequence>MPRAERGAVAEAPVRAFRGVAEFEAWLEENGGAPEGVWLKLAKKGTGITSLTDDEAVDVGLCFGWISGLRKSLDDRFYLQKYVPRRPRSRWSRVNVRKVEALLAEGRMRPAGLAEVEAAKADGRWAAAYESQRNATVPSDLTAALSANPQAARAFEALGKTRRYALILEIVTTRTETGRTKQVRRIVDSLGSEDP</sequence>
<dbReference type="Proteomes" id="UP000315369">
    <property type="component" value="Unassembled WGS sequence"/>
</dbReference>
<proteinExistence type="predicted"/>
<reference evidence="1 2" key="1">
    <citation type="submission" date="2019-06" db="EMBL/GenBank/DDBJ databases">
        <authorList>
            <person name="Livingstone P."/>
            <person name="Whitworth D."/>
        </authorList>
    </citation>
    <scope>NUCLEOTIDE SEQUENCE [LARGE SCALE GENOMIC DNA]</scope>
    <source>
        <strain evidence="1 2">AM401</strain>
    </source>
</reference>
<keyword evidence="2" id="KW-1185">Reference proteome</keyword>